<keyword evidence="3" id="KW-1185">Reference proteome</keyword>
<name>A0A9W9U871_9EURO</name>
<gene>
    <name evidence="2" type="ORF">N7476_004567</name>
</gene>
<feature type="compositionally biased region" description="Low complexity" evidence="1">
    <location>
        <begin position="243"/>
        <end position="260"/>
    </location>
</feature>
<feature type="compositionally biased region" description="Basic and acidic residues" evidence="1">
    <location>
        <begin position="105"/>
        <end position="122"/>
    </location>
</feature>
<feature type="compositionally biased region" description="Polar residues" evidence="1">
    <location>
        <begin position="322"/>
        <end position="332"/>
    </location>
</feature>
<feature type="compositionally biased region" description="Basic and acidic residues" evidence="1">
    <location>
        <begin position="589"/>
        <end position="600"/>
    </location>
</feature>
<feature type="compositionally biased region" description="Low complexity" evidence="1">
    <location>
        <begin position="308"/>
        <end position="319"/>
    </location>
</feature>
<feature type="compositionally biased region" description="Polar residues" evidence="1">
    <location>
        <begin position="225"/>
        <end position="242"/>
    </location>
</feature>
<protein>
    <submittedName>
        <fullName evidence="2">Uncharacterized protein</fullName>
    </submittedName>
</protein>
<feature type="compositionally biased region" description="Polar residues" evidence="1">
    <location>
        <begin position="290"/>
        <end position="300"/>
    </location>
</feature>
<feature type="compositionally biased region" description="Basic and acidic residues" evidence="1">
    <location>
        <begin position="333"/>
        <end position="345"/>
    </location>
</feature>
<proteinExistence type="predicted"/>
<reference evidence="2" key="1">
    <citation type="submission" date="2022-12" db="EMBL/GenBank/DDBJ databases">
        <authorList>
            <person name="Petersen C."/>
        </authorList>
    </citation>
    <scope>NUCLEOTIDE SEQUENCE</scope>
    <source>
        <strain evidence="2">IBT 21472</strain>
    </source>
</reference>
<evidence type="ECO:0000256" key="1">
    <source>
        <dbReference type="SAM" id="MobiDB-lite"/>
    </source>
</evidence>
<evidence type="ECO:0000313" key="2">
    <source>
        <dbReference type="EMBL" id="KAJ5321565.1"/>
    </source>
</evidence>
<feature type="compositionally biased region" description="Polar residues" evidence="1">
    <location>
        <begin position="261"/>
        <end position="280"/>
    </location>
</feature>
<feature type="compositionally biased region" description="Pro residues" evidence="1">
    <location>
        <begin position="644"/>
        <end position="660"/>
    </location>
</feature>
<feature type="compositionally biased region" description="Low complexity" evidence="1">
    <location>
        <begin position="691"/>
        <end position="701"/>
    </location>
</feature>
<dbReference type="Proteomes" id="UP001147746">
    <property type="component" value="Unassembled WGS sequence"/>
</dbReference>
<sequence>MSSPTSATAETARPSVGSIPRPQARSAGMAERPGRNENLSDLVRFFQTQNMPAPPVVTSPDSTTALPVVHSPPRESLESMDKVENVEKEQSKPLHRRLLQFTQRQKKEPSALPKAKQDEQQKQIEALMREGYLFSSSSKPAPSSKSTRSTRSTRSKNSIDYKSSIDRASISSSKRHDVETIGQPWLEKENQGDSPKIPSENKRHLVSLDLGDFGSMVDVAVSLTSTDDFSPSPYRPSQSNQHSASQSTSTLPLPSSMSDSRPQNAHRASSSIASTVDTQGSGSGDGFTHRLSSSTNSSTRVVDRGVTSSSLAPSNAAASIHTIASSDQSMSSEPKHEQDPAKSTDRVPSNPPSLKLFPDVSPRVSSKNARRLSAVPRYQSPIGKPLGAKDEQAETPITVRPANKEHSSESPLPDSANNETKTVCSGTLEPSNESTITSKAEVPTPAPATQSKVKPRPQSLTLGALQAFPLPAPTRPLPSIPDAKCAPSTHLDVKTKSSLRVMRSGSGLRIMDLQPSQPSPIAEDPQEPEARPATVLGCVGEGDAADEHESLHSRTSQERSKSTGPEEPTSRRRSSSVRGPRMQDLQESPIEREGDRRISEGEPIADSPVLGRQFTPTEPHGKRHPRKDLHINSHIDRKNLPFGLPSPPPTASLPTDPPHVPIERSVRHRNYTAPSGVQVPSVRKLDHHRASIISRSNSSRSSLRHESIPESYEPNHCESPIASSDDEGFSPQSQSMRGRRPAEKHSKRKDPVRRGYETLDARPSHGRSHYAHQSRTLTPQGCSNHSMEKPTSPQSQYSQSTHRSRESQNSYRSEPARGPVPNFLEDRILNLERQNQVLQAALMAALNAGIVKSQNHMDGMPDASMSPMFPSSSMGNHYQHRHNSRPESWVSSSRSSEHSGFETSSSLPDRRADVRQLDNMIEDIESGWLSDKSSLSGPHIARHR</sequence>
<dbReference type="EMBL" id="JAPZBO010000003">
    <property type="protein sequence ID" value="KAJ5321565.1"/>
    <property type="molecule type" value="Genomic_DNA"/>
</dbReference>
<feature type="compositionally biased region" description="Basic and acidic residues" evidence="1">
    <location>
        <begin position="545"/>
        <end position="561"/>
    </location>
</feature>
<reference evidence="2" key="2">
    <citation type="journal article" date="2023" name="IMA Fungus">
        <title>Comparative genomic study of the Penicillium genus elucidates a diverse pangenome and 15 lateral gene transfer events.</title>
        <authorList>
            <person name="Petersen C."/>
            <person name="Sorensen T."/>
            <person name="Nielsen M.R."/>
            <person name="Sondergaard T.E."/>
            <person name="Sorensen J.L."/>
            <person name="Fitzpatrick D.A."/>
            <person name="Frisvad J.C."/>
            <person name="Nielsen K.L."/>
        </authorList>
    </citation>
    <scope>NUCLEOTIDE SEQUENCE</scope>
    <source>
        <strain evidence="2">IBT 21472</strain>
    </source>
</reference>
<dbReference type="OrthoDB" id="4188047at2759"/>
<dbReference type="AlphaFoldDB" id="A0A9W9U871"/>
<feature type="region of interest" description="Disordered" evidence="1">
    <location>
        <begin position="469"/>
        <end position="820"/>
    </location>
</feature>
<accession>A0A9W9U871</accession>
<feature type="region of interest" description="Disordered" evidence="1">
    <location>
        <begin position="1"/>
        <end position="203"/>
    </location>
</feature>
<feature type="compositionally biased region" description="Basic and acidic residues" evidence="1">
    <location>
        <begin position="703"/>
        <end position="716"/>
    </location>
</feature>
<feature type="compositionally biased region" description="Basic and acidic residues" evidence="1">
    <location>
        <begin position="628"/>
        <end position="639"/>
    </location>
</feature>
<feature type="compositionally biased region" description="Basic and acidic residues" evidence="1">
    <location>
        <begin position="72"/>
        <end position="92"/>
    </location>
</feature>
<comment type="caution">
    <text evidence="2">The sequence shown here is derived from an EMBL/GenBank/DDBJ whole genome shotgun (WGS) entry which is preliminary data.</text>
</comment>
<evidence type="ECO:0000313" key="3">
    <source>
        <dbReference type="Proteomes" id="UP001147746"/>
    </source>
</evidence>
<feature type="compositionally biased region" description="Polar residues" evidence="1">
    <location>
        <begin position="415"/>
        <end position="438"/>
    </location>
</feature>
<feature type="compositionally biased region" description="Polar residues" evidence="1">
    <location>
        <begin position="773"/>
        <end position="785"/>
    </location>
</feature>
<feature type="region of interest" description="Disordered" evidence="1">
    <location>
        <begin position="225"/>
        <end position="457"/>
    </location>
</feature>
<feature type="compositionally biased region" description="Low complexity" evidence="1">
    <location>
        <begin position="135"/>
        <end position="156"/>
    </location>
</feature>
<feature type="compositionally biased region" description="Basic and acidic residues" evidence="1">
    <location>
        <begin position="752"/>
        <end position="763"/>
    </location>
</feature>
<feature type="compositionally biased region" description="Low complexity" evidence="1">
    <location>
        <begin position="790"/>
        <end position="801"/>
    </location>
</feature>
<feature type="compositionally biased region" description="Pro residues" evidence="1">
    <location>
        <begin position="470"/>
        <end position="479"/>
    </location>
</feature>
<organism evidence="2 3">
    <name type="scientific">Penicillium atrosanguineum</name>
    <dbReference type="NCBI Taxonomy" id="1132637"/>
    <lineage>
        <taxon>Eukaryota</taxon>
        <taxon>Fungi</taxon>
        <taxon>Dikarya</taxon>
        <taxon>Ascomycota</taxon>
        <taxon>Pezizomycotina</taxon>
        <taxon>Eurotiomycetes</taxon>
        <taxon>Eurotiomycetidae</taxon>
        <taxon>Eurotiales</taxon>
        <taxon>Aspergillaceae</taxon>
        <taxon>Penicillium</taxon>
    </lineage>
</organism>
<feature type="region of interest" description="Disordered" evidence="1">
    <location>
        <begin position="872"/>
        <end position="912"/>
    </location>
</feature>